<name>A0AAF0X680_DAUCS</name>
<protein>
    <recommendedName>
        <fullName evidence="7">Ion transport domain-containing protein</fullName>
    </recommendedName>
</protein>
<evidence type="ECO:0000256" key="2">
    <source>
        <dbReference type="ARBA" id="ARBA00022692"/>
    </source>
</evidence>
<organism evidence="8 9">
    <name type="scientific">Daucus carota subsp. sativus</name>
    <name type="common">Carrot</name>
    <dbReference type="NCBI Taxonomy" id="79200"/>
    <lineage>
        <taxon>Eukaryota</taxon>
        <taxon>Viridiplantae</taxon>
        <taxon>Streptophyta</taxon>
        <taxon>Embryophyta</taxon>
        <taxon>Tracheophyta</taxon>
        <taxon>Spermatophyta</taxon>
        <taxon>Magnoliopsida</taxon>
        <taxon>eudicotyledons</taxon>
        <taxon>Gunneridae</taxon>
        <taxon>Pentapetalae</taxon>
        <taxon>asterids</taxon>
        <taxon>campanulids</taxon>
        <taxon>Apiales</taxon>
        <taxon>Apiaceae</taxon>
        <taxon>Apioideae</taxon>
        <taxon>Scandiceae</taxon>
        <taxon>Daucinae</taxon>
        <taxon>Daucus</taxon>
        <taxon>Daucus sect. Daucus</taxon>
    </lineage>
</organism>
<keyword evidence="5" id="KW-0407">Ion channel</keyword>
<dbReference type="InterPro" id="IPR005821">
    <property type="entry name" value="Ion_trans_dom"/>
</dbReference>
<dbReference type="Pfam" id="PF00520">
    <property type="entry name" value="Ion_trans"/>
    <property type="match status" value="1"/>
</dbReference>
<dbReference type="PANTHER" id="PTHR45651">
    <property type="entry name" value="CYCLIC NUCLEOTIDE-GATED ION CHANNEL 15-RELATED-RELATED"/>
    <property type="match status" value="1"/>
</dbReference>
<keyword evidence="9" id="KW-1185">Reference proteome</keyword>
<feature type="transmembrane region" description="Helical" evidence="6">
    <location>
        <begin position="327"/>
        <end position="346"/>
    </location>
</feature>
<dbReference type="AlphaFoldDB" id="A0AAF0X680"/>
<reference evidence="8" key="2">
    <citation type="submission" date="2022-03" db="EMBL/GenBank/DDBJ databases">
        <title>Draft title - Genomic analysis of global carrot germplasm unveils the trajectory of domestication and the origin of high carotenoid orange carrot.</title>
        <authorList>
            <person name="Iorizzo M."/>
            <person name="Ellison S."/>
            <person name="Senalik D."/>
            <person name="Macko-Podgorni A."/>
            <person name="Grzebelus D."/>
            <person name="Bostan H."/>
            <person name="Rolling W."/>
            <person name="Curaba J."/>
            <person name="Simon P."/>
        </authorList>
    </citation>
    <scope>NUCLEOTIDE SEQUENCE</scope>
    <source>
        <tissue evidence="8">Leaf</tissue>
    </source>
</reference>
<evidence type="ECO:0000256" key="4">
    <source>
        <dbReference type="ARBA" id="ARBA00023136"/>
    </source>
</evidence>
<dbReference type="GO" id="GO:0016020">
    <property type="term" value="C:membrane"/>
    <property type="evidence" value="ECO:0007669"/>
    <property type="project" value="UniProtKB-SubCell"/>
</dbReference>
<evidence type="ECO:0000256" key="3">
    <source>
        <dbReference type="ARBA" id="ARBA00022989"/>
    </source>
</evidence>
<keyword evidence="5" id="KW-0406">Ion transport</keyword>
<comment type="subcellular location">
    <subcellularLocation>
        <location evidence="1">Membrane</location>
        <topology evidence="1">Multi-pass membrane protein</topology>
    </subcellularLocation>
</comment>
<dbReference type="Proteomes" id="UP000077755">
    <property type="component" value="Chromosome 5"/>
</dbReference>
<feature type="transmembrane region" description="Helical" evidence="6">
    <location>
        <begin position="204"/>
        <end position="224"/>
    </location>
</feature>
<evidence type="ECO:0000313" key="9">
    <source>
        <dbReference type="Proteomes" id="UP000077755"/>
    </source>
</evidence>
<keyword evidence="3 6" id="KW-1133">Transmembrane helix</keyword>
<accession>A0AAF0X680</accession>
<dbReference type="PANTHER" id="PTHR45651:SF12">
    <property type="entry name" value="CYCLIC NUCLEOTIDE-GATED ION CHANNEL 15-RELATED"/>
    <property type="match status" value="1"/>
</dbReference>
<evidence type="ECO:0000313" key="8">
    <source>
        <dbReference type="EMBL" id="WOH02118.1"/>
    </source>
</evidence>
<dbReference type="SUPFAM" id="SSF81324">
    <property type="entry name" value="Voltage-gated potassium channels"/>
    <property type="match status" value="1"/>
</dbReference>
<dbReference type="Gene3D" id="1.10.287.70">
    <property type="match status" value="1"/>
</dbReference>
<keyword evidence="5" id="KW-0813">Transport</keyword>
<feature type="domain" description="Ion transport" evidence="7">
    <location>
        <begin position="37"/>
        <end position="350"/>
    </location>
</feature>
<sequence length="378" mass="43291">MLKYMRSSKAKALLSAIREDYERAKKKKMDPQGPISRRWNNIFLVACLISLFADPMFFYLPVVKENLCIDTGTTLEVILTIVRSLNDAFYMIQIYVRFRTAYEAPSSRVFWRGELVTDYWLIAKKYLFKDFWIDLIASLPLPQVLIWIVIPSLSGSTMANTRDVLKFIIIFQYLPRLFLILFPLSAKIAEVTGSVTETAWAGAAYNLLLYMLASHFVGACWYLLSIDRQEACWRSVCNLSELCKNDYFDCHKANDAVRSNWFKSSKIKSICNPRASSYPFGIYGDAVTKYVTTSRFCNKYFYCLWWGLRNLSSLGQGLGTTTYAGEICFAVIIAVLGLLLFALLIGNMQTKMCPRPHPDSQYVCSKVDSGSRRIKSWC</sequence>
<feature type="transmembrane region" description="Helical" evidence="6">
    <location>
        <begin position="42"/>
        <end position="60"/>
    </location>
</feature>
<evidence type="ECO:0000256" key="5">
    <source>
        <dbReference type="ARBA" id="ARBA00023303"/>
    </source>
</evidence>
<keyword evidence="2 6" id="KW-0812">Transmembrane</keyword>
<feature type="transmembrane region" description="Helical" evidence="6">
    <location>
        <begin position="131"/>
        <end position="152"/>
    </location>
</feature>
<reference evidence="8" key="1">
    <citation type="journal article" date="2016" name="Nat. Genet.">
        <title>A high-quality carrot genome assembly provides new insights into carotenoid accumulation and asterid genome evolution.</title>
        <authorList>
            <person name="Iorizzo M."/>
            <person name="Ellison S."/>
            <person name="Senalik D."/>
            <person name="Zeng P."/>
            <person name="Satapoomin P."/>
            <person name="Huang J."/>
            <person name="Bowman M."/>
            <person name="Iovene M."/>
            <person name="Sanseverino W."/>
            <person name="Cavagnaro P."/>
            <person name="Yildiz M."/>
            <person name="Macko-Podgorni A."/>
            <person name="Moranska E."/>
            <person name="Grzebelus E."/>
            <person name="Grzebelus D."/>
            <person name="Ashrafi H."/>
            <person name="Zheng Z."/>
            <person name="Cheng S."/>
            <person name="Spooner D."/>
            <person name="Van Deynze A."/>
            <person name="Simon P."/>
        </authorList>
    </citation>
    <scope>NUCLEOTIDE SEQUENCE</scope>
    <source>
        <tissue evidence="8">Leaf</tissue>
    </source>
</reference>
<feature type="transmembrane region" description="Helical" evidence="6">
    <location>
        <begin position="164"/>
        <end position="184"/>
    </location>
</feature>
<dbReference type="GO" id="GO:0005216">
    <property type="term" value="F:monoatomic ion channel activity"/>
    <property type="evidence" value="ECO:0007669"/>
    <property type="project" value="InterPro"/>
</dbReference>
<keyword evidence="4 6" id="KW-0472">Membrane</keyword>
<proteinExistence type="predicted"/>
<evidence type="ECO:0000259" key="7">
    <source>
        <dbReference type="Pfam" id="PF00520"/>
    </source>
</evidence>
<evidence type="ECO:0000256" key="1">
    <source>
        <dbReference type="ARBA" id="ARBA00004141"/>
    </source>
</evidence>
<gene>
    <name evidence="8" type="ORF">DCAR_0521506</name>
</gene>
<evidence type="ECO:0000256" key="6">
    <source>
        <dbReference type="SAM" id="Phobius"/>
    </source>
</evidence>
<dbReference type="EMBL" id="CP093347">
    <property type="protein sequence ID" value="WOH02118.1"/>
    <property type="molecule type" value="Genomic_DNA"/>
</dbReference>